<name>A0ABV9AFU8_9ACTN</name>
<organism evidence="3 4">
    <name type="scientific">Streptomyces vulcanius</name>
    <dbReference type="NCBI Taxonomy" id="1441876"/>
    <lineage>
        <taxon>Bacteria</taxon>
        <taxon>Bacillati</taxon>
        <taxon>Actinomycetota</taxon>
        <taxon>Actinomycetes</taxon>
        <taxon>Kitasatosporales</taxon>
        <taxon>Streptomycetaceae</taxon>
        <taxon>Streptomyces</taxon>
    </lineage>
</organism>
<feature type="region of interest" description="Disordered" evidence="1">
    <location>
        <begin position="277"/>
        <end position="332"/>
    </location>
</feature>
<comment type="caution">
    <text evidence="3">The sequence shown here is derived from an EMBL/GenBank/DDBJ whole genome shotgun (WGS) entry which is preliminary data.</text>
</comment>
<dbReference type="SUPFAM" id="SSF47413">
    <property type="entry name" value="lambda repressor-like DNA-binding domains"/>
    <property type="match status" value="1"/>
</dbReference>
<evidence type="ECO:0000259" key="2">
    <source>
        <dbReference type="PROSITE" id="PS50943"/>
    </source>
</evidence>
<feature type="domain" description="HTH cro/C1-type" evidence="2">
    <location>
        <begin position="36"/>
        <end position="86"/>
    </location>
</feature>
<protein>
    <submittedName>
        <fullName evidence="3">Helix-turn-helix transcriptional regulator</fullName>
    </submittedName>
</protein>
<evidence type="ECO:0000313" key="3">
    <source>
        <dbReference type="EMBL" id="MFC4497919.1"/>
    </source>
</evidence>
<dbReference type="RefSeq" id="WP_381165847.1">
    <property type="nucleotide sequence ID" value="NZ_JBHSFK010000001.1"/>
</dbReference>
<gene>
    <name evidence="3" type="ORF">ACFPIH_00050</name>
</gene>
<dbReference type="Proteomes" id="UP001595839">
    <property type="component" value="Unassembled WGS sequence"/>
</dbReference>
<sequence length="332" mass="37695">MANNAEEIKEFLRTRRDALRPSQAGLTNYPGRRVPGLRREEVAMLAGVSVDYYTRLEQGRLTSASERVILSIAEALQLPQAETQYLRDLLRPRPQRARGPAPRRQARPELLRLLDGMHCQPAYILDTRHEVLASNALLDALLTPFNRRDAEDRNLLRWMLLDPAARELFLDWTEITFQVVGALRVEVARNPHDARTAALVDELTTASPEFRTWWAEHTVIPQTWGTMRFDHPVVGRLDITYEVLTLPSDPDQVLPVFTGKTETDLDKLRILASWNTQHTQHTQPVPTGGRAGTPASGDTHWRSPEAHTQGRRNTNHQHRAPPPWPPGDAVCR</sequence>
<dbReference type="Pfam" id="PF17765">
    <property type="entry name" value="MLTR_LBD"/>
    <property type="match status" value="1"/>
</dbReference>
<keyword evidence="4" id="KW-1185">Reference proteome</keyword>
<dbReference type="Pfam" id="PF13560">
    <property type="entry name" value="HTH_31"/>
    <property type="match status" value="1"/>
</dbReference>
<accession>A0ABV9AFU8</accession>
<dbReference type="SMART" id="SM00530">
    <property type="entry name" value="HTH_XRE"/>
    <property type="match status" value="1"/>
</dbReference>
<evidence type="ECO:0000256" key="1">
    <source>
        <dbReference type="SAM" id="MobiDB-lite"/>
    </source>
</evidence>
<dbReference type="InterPro" id="IPR041413">
    <property type="entry name" value="MLTR_LBD"/>
</dbReference>
<dbReference type="PROSITE" id="PS50943">
    <property type="entry name" value="HTH_CROC1"/>
    <property type="match status" value="1"/>
</dbReference>
<dbReference type="Gene3D" id="3.30.450.180">
    <property type="match status" value="1"/>
</dbReference>
<dbReference type="Gene3D" id="1.10.260.40">
    <property type="entry name" value="lambda repressor-like DNA-binding domains"/>
    <property type="match status" value="1"/>
</dbReference>
<dbReference type="PANTHER" id="PTHR35010">
    <property type="entry name" value="BLL4672 PROTEIN-RELATED"/>
    <property type="match status" value="1"/>
</dbReference>
<proteinExistence type="predicted"/>
<dbReference type="InterPro" id="IPR001387">
    <property type="entry name" value="Cro/C1-type_HTH"/>
</dbReference>
<feature type="compositionally biased region" description="Basic residues" evidence="1">
    <location>
        <begin position="309"/>
        <end position="319"/>
    </location>
</feature>
<dbReference type="CDD" id="cd00093">
    <property type="entry name" value="HTH_XRE"/>
    <property type="match status" value="1"/>
</dbReference>
<dbReference type="EMBL" id="JBHSFK010000001">
    <property type="protein sequence ID" value="MFC4497919.1"/>
    <property type="molecule type" value="Genomic_DNA"/>
</dbReference>
<evidence type="ECO:0000313" key="4">
    <source>
        <dbReference type="Proteomes" id="UP001595839"/>
    </source>
</evidence>
<dbReference type="PANTHER" id="PTHR35010:SF2">
    <property type="entry name" value="BLL4672 PROTEIN"/>
    <property type="match status" value="1"/>
</dbReference>
<dbReference type="InterPro" id="IPR010982">
    <property type="entry name" value="Lambda_DNA-bd_dom_sf"/>
</dbReference>
<reference evidence="4" key="1">
    <citation type="journal article" date="2019" name="Int. J. Syst. Evol. Microbiol.">
        <title>The Global Catalogue of Microorganisms (GCM) 10K type strain sequencing project: providing services to taxonomists for standard genome sequencing and annotation.</title>
        <authorList>
            <consortium name="The Broad Institute Genomics Platform"/>
            <consortium name="The Broad Institute Genome Sequencing Center for Infectious Disease"/>
            <person name="Wu L."/>
            <person name="Ma J."/>
        </authorList>
    </citation>
    <scope>NUCLEOTIDE SEQUENCE [LARGE SCALE GENOMIC DNA]</scope>
    <source>
        <strain evidence="4">CGMCC 4.7177</strain>
    </source>
</reference>